<organism evidence="1 2">
    <name type="scientific">Trichonephila inaurata madagascariensis</name>
    <dbReference type="NCBI Taxonomy" id="2747483"/>
    <lineage>
        <taxon>Eukaryota</taxon>
        <taxon>Metazoa</taxon>
        <taxon>Ecdysozoa</taxon>
        <taxon>Arthropoda</taxon>
        <taxon>Chelicerata</taxon>
        <taxon>Arachnida</taxon>
        <taxon>Araneae</taxon>
        <taxon>Araneomorphae</taxon>
        <taxon>Entelegynae</taxon>
        <taxon>Araneoidea</taxon>
        <taxon>Nephilidae</taxon>
        <taxon>Trichonephila</taxon>
        <taxon>Trichonephila inaurata</taxon>
    </lineage>
</organism>
<reference evidence="1" key="1">
    <citation type="submission" date="2020-08" db="EMBL/GenBank/DDBJ databases">
        <title>Multicomponent nature underlies the extraordinary mechanical properties of spider dragline silk.</title>
        <authorList>
            <person name="Kono N."/>
            <person name="Nakamura H."/>
            <person name="Mori M."/>
            <person name="Yoshida Y."/>
            <person name="Ohtoshi R."/>
            <person name="Malay A.D."/>
            <person name="Moran D.A.P."/>
            <person name="Tomita M."/>
            <person name="Numata K."/>
            <person name="Arakawa K."/>
        </authorList>
    </citation>
    <scope>NUCLEOTIDE SEQUENCE</scope>
</reference>
<sequence length="92" mass="10428">MDHDVNKNEIFTGLLAVDGFDGLEAKHFEIVPANNDIRSEIYTPRIQATRQKPCVQCIGGLSSTPSIQFEWNRLGMCCVLTLLQLKYMNKLK</sequence>
<accession>A0A8X6X3H0</accession>
<proteinExistence type="predicted"/>
<dbReference type="AlphaFoldDB" id="A0A8X6X3H0"/>
<evidence type="ECO:0000313" key="2">
    <source>
        <dbReference type="Proteomes" id="UP000886998"/>
    </source>
</evidence>
<evidence type="ECO:0000313" key="1">
    <source>
        <dbReference type="EMBL" id="GFY45580.1"/>
    </source>
</evidence>
<comment type="caution">
    <text evidence="1">The sequence shown here is derived from an EMBL/GenBank/DDBJ whole genome shotgun (WGS) entry which is preliminary data.</text>
</comment>
<dbReference type="Proteomes" id="UP000886998">
    <property type="component" value="Unassembled WGS sequence"/>
</dbReference>
<keyword evidence="2" id="KW-1185">Reference proteome</keyword>
<name>A0A8X6X3H0_9ARAC</name>
<dbReference type="EMBL" id="BMAV01004926">
    <property type="protein sequence ID" value="GFY45580.1"/>
    <property type="molecule type" value="Genomic_DNA"/>
</dbReference>
<protein>
    <submittedName>
        <fullName evidence="1">Uncharacterized protein</fullName>
    </submittedName>
</protein>
<gene>
    <name evidence="1" type="ORF">TNIN_272381</name>
</gene>